<reference evidence="1 2" key="1">
    <citation type="submission" date="2018-12" db="EMBL/GenBank/DDBJ databases">
        <title>Glycomyces sp. YIM 121974 draft genome.</title>
        <authorList>
            <person name="Li Q."/>
        </authorList>
    </citation>
    <scope>NUCLEOTIDE SEQUENCE [LARGE SCALE GENOMIC DNA]</scope>
    <source>
        <strain evidence="1 2">YIM 121974</strain>
    </source>
</reference>
<organism evidence="1 2">
    <name type="scientific">Glycomyces terrestris</name>
    <dbReference type="NCBI Taxonomy" id="2493553"/>
    <lineage>
        <taxon>Bacteria</taxon>
        <taxon>Bacillati</taxon>
        <taxon>Actinomycetota</taxon>
        <taxon>Actinomycetes</taxon>
        <taxon>Glycomycetales</taxon>
        <taxon>Glycomycetaceae</taxon>
        <taxon>Glycomyces</taxon>
    </lineage>
</organism>
<dbReference type="AlphaFoldDB" id="A0A426UXF6"/>
<gene>
    <name evidence="1" type="ORF">EIW28_11290</name>
</gene>
<dbReference type="EMBL" id="RSEB01000003">
    <property type="protein sequence ID" value="RRR99302.1"/>
    <property type="molecule type" value="Genomic_DNA"/>
</dbReference>
<protein>
    <recommendedName>
        <fullName evidence="3">CopG family transcriptional regulator</fullName>
    </recommendedName>
</protein>
<accession>A0A426UXF6</accession>
<sequence length="71" mass="8143">MGRLKVRLDAGSERALNWLMAEGRTKTEAVRYAVCYGYRDLLIERAKADPKLADDPSYRAELARAERSERL</sequence>
<dbReference type="OrthoDB" id="4567058at2"/>
<name>A0A426UXF6_9ACTN</name>
<keyword evidence="2" id="KW-1185">Reference proteome</keyword>
<evidence type="ECO:0000313" key="2">
    <source>
        <dbReference type="Proteomes" id="UP000277256"/>
    </source>
</evidence>
<evidence type="ECO:0000313" key="1">
    <source>
        <dbReference type="EMBL" id="RRR99302.1"/>
    </source>
</evidence>
<evidence type="ECO:0008006" key="3">
    <source>
        <dbReference type="Google" id="ProtNLM"/>
    </source>
</evidence>
<dbReference type="Proteomes" id="UP000277256">
    <property type="component" value="Unassembled WGS sequence"/>
</dbReference>
<dbReference type="RefSeq" id="WP_125247816.1">
    <property type="nucleotide sequence ID" value="NZ_RSEB01000003.1"/>
</dbReference>
<comment type="caution">
    <text evidence="1">The sequence shown here is derived from an EMBL/GenBank/DDBJ whole genome shotgun (WGS) entry which is preliminary data.</text>
</comment>
<proteinExistence type="predicted"/>